<reference evidence="3" key="1">
    <citation type="journal article" date="2019" name="Int. J. Syst. Evol. Microbiol.">
        <title>The Global Catalogue of Microorganisms (GCM) 10K type strain sequencing project: providing services to taxonomists for standard genome sequencing and annotation.</title>
        <authorList>
            <consortium name="The Broad Institute Genomics Platform"/>
            <consortium name="The Broad Institute Genome Sequencing Center for Infectious Disease"/>
            <person name="Wu L."/>
            <person name="Ma J."/>
        </authorList>
    </citation>
    <scope>NUCLEOTIDE SEQUENCE [LARGE SCALE GENOMIC DNA]</scope>
    <source>
        <strain evidence="3">CGMCC 4.7035</strain>
    </source>
</reference>
<dbReference type="Gene3D" id="3.20.20.80">
    <property type="entry name" value="Glycosidases"/>
    <property type="match status" value="1"/>
</dbReference>
<keyword evidence="1" id="KW-0732">Signal</keyword>
<proteinExistence type="predicted"/>
<protein>
    <recommendedName>
        <fullName evidence="4">Chitinase</fullName>
    </recommendedName>
</protein>
<evidence type="ECO:0008006" key="4">
    <source>
        <dbReference type="Google" id="ProtNLM"/>
    </source>
</evidence>
<feature type="chain" id="PRO_5047184869" description="Chitinase" evidence="1">
    <location>
        <begin position="18"/>
        <end position="370"/>
    </location>
</feature>
<feature type="non-terminal residue" evidence="2">
    <location>
        <position position="370"/>
    </location>
</feature>
<dbReference type="PANTHER" id="PTHR42976">
    <property type="entry name" value="BIFUNCTIONAL CHITINASE/LYSOZYME-RELATED"/>
    <property type="match status" value="1"/>
</dbReference>
<name>A0ABV7SN31_9ACTN</name>
<keyword evidence="3" id="KW-1185">Reference proteome</keyword>
<dbReference type="SUPFAM" id="SSF51445">
    <property type="entry name" value="(Trans)glycosidases"/>
    <property type="match status" value="1"/>
</dbReference>
<accession>A0ABV7SN31</accession>
<evidence type="ECO:0000256" key="1">
    <source>
        <dbReference type="SAM" id="SignalP"/>
    </source>
</evidence>
<gene>
    <name evidence="2" type="ORF">ACFOZ0_33690</name>
</gene>
<dbReference type="Proteomes" id="UP001595701">
    <property type="component" value="Unassembled WGS sequence"/>
</dbReference>
<evidence type="ECO:0000313" key="2">
    <source>
        <dbReference type="EMBL" id="MFC3578123.1"/>
    </source>
</evidence>
<dbReference type="InterPro" id="IPR052750">
    <property type="entry name" value="GH18_Chitinase"/>
</dbReference>
<dbReference type="EMBL" id="JBHRWR010000044">
    <property type="protein sequence ID" value="MFC3578123.1"/>
    <property type="molecule type" value="Genomic_DNA"/>
</dbReference>
<organism evidence="2 3">
    <name type="scientific">Streptomyces yaanensis</name>
    <dbReference type="NCBI Taxonomy" id="1142239"/>
    <lineage>
        <taxon>Bacteria</taxon>
        <taxon>Bacillati</taxon>
        <taxon>Actinomycetota</taxon>
        <taxon>Actinomycetes</taxon>
        <taxon>Kitasatosporales</taxon>
        <taxon>Streptomycetaceae</taxon>
        <taxon>Streptomyces</taxon>
    </lineage>
</organism>
<comment type="caution">
    <text evidence="2">The sequence shown here is derived from an EMBL/GenBank/DDBJ whole genome shotgun (WGS) entry which is preliminary data.</text>
</comment>
<dbReference type="RefSeq" id="WP_386276961.1">
    <property type="nucleotide sequence ID" value="NZ_JBHRWR010000044.1"/>
</dbReference>
<feature type="signal peptide" evidence="1">
    <location>
        <begin position="1"/>
        <end position="17"/>
    </location>
</feature>
<evidence type="ECO:0000313" key="3">
    <source>
        <dbReference type="Proteomes" id="UP001595701"/>
    </source>
</evidence>
<sequence length="370" mass="38254">MSRISRLLSLLCSTVLAAAGLSSIPALTSTAAAASSPNQWPAHYSAPYVDTGMYNTTLTTVANNYGNKYFTLGFVDGANCQWSMYNTASWQTQIDNLRAIGGDVSIAFGGYTSDTNGTDLGNTCSSASAAASQIENVITTFNVSHIDYDIESNGLSNHTDVDRTNQALALVRSWAATNGRPLSITYTIPVLPSGLTSDGQYVLNSGRNNGFTPDVVNLMAMDYGTSGTDMGTAANQALDATSSQLASIYGKSTAQANAMLGVTPMIGQNDSPGEIFTLSNASTVVSHASSMGITEVAFWSEGRDNGNCAGRTTADSSCSGISQNTGDFAVAFNKFTSSGSYSALPGTWTQCASENGSCAVSGATTVAYGA</sequence>
<dbReference type="InterPro" id="IPR017853">
    <property type="entry name" value="GH"/>
</dbReference>
<dbReference type="PANTHER" id="PTHR42976:SF1">
    <property type="entry name" value="GH18 DOMAIN-CONTAINING PROTEIN-RELATED"/>
    <property type="match status" value="1"/>
</dbReference>